<name>A0A976IF06_BRELC</name>
<dbReference type="GeneID" id="94351443"/>
<dbReference type="EMBL" id="SHOA02000005">
    <property type="protein sequence ID" value="TDH69421.1"/>
    <property type="molecule type" value="Genomic_DNA"/>
</dbReference>
<protein>
    <submittedName>
        <fullName evidence="3">Uncharacterized protein</fullName>
    </submittedName>
</protein>
<sequence length="508" mass="57604">MSSAFRAFCEEHSKAMRSLDQEIKDGRKTLKVTERAISARNKKVAAVRKRVAQRNKVCHEWQAKIKAMQDEMAKVVAFKERIDVEVQSGQFMLEEEQRRGDQIQQQSAAHEREVMELRSSCAALESEIQDTQNDLCKPMQSKLAMAEIAVTNHVNEIRDNFLSSFAVDAADGLIEQISKEIDGWVRNSTDEVNKSVARQTLELNEKYKGLAADTRKDYDKIMKQKGALYDALVKKLKKKTEKRATPTPPLTSKKNEMTPLRLAMDHTYELKEARMSEDSKSENNPEVHKYNEKLILRFLPNVFAANCLTKPNLTRTVSNQVKSAVRRQLAPRMNLMDESFQSHKEIPEIASTRQETSPREVKPARISLPQHTKGAREPRLKRRKRAQKTGKTIAAHVTPEGTLSIIDNYENPACTSTSKVSSKDPLESPVGCDDELAVTKEATRNRSIQRASKVSIHQEEYPTNKGSGKRSKNTTRFRRNKPTRVSLGRSLPAIHAVDWSAADTFSFD</sequence>
<evidence type="ECO:0000313" key="4">
    <source>
        <dbReference type="Proteomes" id="UP000294530"/>
    </source>
</evidence>
<feature type="region of interest" description="Disordered" evidence="2">
    <location>
        <begin position="238"/>
        <end position="261"/>
    </location>
</feature>
<keyword evidence="4" id="KW-1185">Reference proteome</keyword>
<gene>
    <name evidence="3" type="ORF">CCR75_007714</name>
</gene>
<reference evidence="3 4" key="1">
    <citation type="journal article" date="2021" name="Genome Biol.">
        <title>AFLAP: assembly-free linkage analysis pipeline using k-mers from genome sequencing data.</title>
        <authorList>
            <person name="Fletcher K."/>
            <person name="Zhang L."/>
            <person name="Gil J."/>
            <person name="Han R."/>
            <person name="Cavanaugh K."/>
            <person name="Michelmore R."/>
        </authorList>
    </citation>
    <scope>NUCLEOTIDE SEQUENCE [LARGE SCALE GENOMIC DNA]</scope>
    <source>
        <strain evidence="3 4">SF5</strain>
    </source>
</reference>
<organism evidence="3 4">
    <name type="scientific">Bremia lactucae</name>
    <name type="common">Lettuce downy mildew</name>
    <dbReference type="NCBI Taxonomy" id="4779"/>
    <lineage>
        <taxon>Eukaryota</taxon>
        <taxon>Sar</taxon>
        <taxon>Stramenopiles</taxon>
        <taxon>Oomycota</taxon>
        <taxon>Peronosporomycetes</taxon>
        <taxon>Peronosporales</taxon>
        <taxon>Peronosporaceae</taxon>
        <taxon>Bremia</taxon>
    </lineage>
</organism>
<feature type="compositionally biased region" description="Basic residues" evidence="2">
    <location>
        <begin position="467"/>
        <end position="482"/>
    </location>
</feature>
<feature type="coiled-coil region" evidence="1">
    <location>
        <begin position="93"/>
        <end position="134"/>
    </location>
</feature>
<evidence type="ECO:0000256" key="2">
    <source>
        <dbReference type="SAM" id="MobiDB-lite"/>
    </source>
</evidence>
<evidence type="ECO:0000313" key="3">
    <source>
        <dbReference type="EMBL" id="TDH69421.1"/>
    </source>
</evidence>
<dbReference type="OrthoDB" id="129401at2759"/>
<proteinExistence type="predicted"/>
<keyword evidence="1" id="KW-0175">Coiled coil</keyword>
<evidence type="ECO:0000256" key="1">
    <source>
        <dbReference type="SAM" id="Coils"/>
    </source>
</evidence>
<feature type="region of interest" description="Disordered" evidence="2">
    <location>
        <begin position="446"/>
        <end position="484"/>
    </location>
</feature>
<comment type="caution">
    <text evidence="3">The sequence shown here is derived from an EMBL/GenBank/DDBJ whole genome shotgun (WGS) entry which is preliminary data.</text>
</comment>
<dbReference type="KEGG" id="blac:94351443"/>
<dbReference type="Proteomes" id="UP000294530">
    <property type="component" value="Unassembled WGS sequence"/>
</dbReference>
<dbReference type="AlphaFoldDB" id="A0A976IF06"/>
<dbReference type="RefSeq" id="XP_067818920.1">
    <property type="nucleotide sequence ID" value="XM_067965772.1"/>
</dbReference>
<accession>A0A976IF06</accession>